<evidence type="ECO:0000313" key="2">
    <source>
        <dbReference type="Proteomes" id="UP000092967"/>
    </source>
</evidence>
<dbReference type="RefSeq" id="WP_068827680.1">
    <property type="nucleotide sequence ID" value="NZ_CP014224.1"/>
</dbReference>
<protein>
    <submittedName>
        <fullName evidence="1">Uncharacterized protein</fullName>
    </submittedName>
</protein>
<proteinExistence type="predicted"/>
<dbReference type="Proteomes" id="UP000092967">
    <property type="component" value="Chromosome"/>
</dbReference>
<dbReference type="OrthoDB" id="9855805at2"/>
<name>A0A1B1Y866_9FLAO</name>
<accession>A0A1B1Y866</accession>
<dbReference type="AlphaFoldDB" id="A0A1B1Y866"/>
<dbReference type="EMBL" id="CP014224">
    <property type="protein sequence ID" value="ANW96970.1"/>
    <property type="molecule type" value="Genomic_DNA"/>
</dbReference>
<gene>
    <name evidence="1" type="ORF">AXE80_12075</name>
</gene>
<evidence type="ECO:0000313" key="1">
    <source>
        <dbReference type="EMBL" id="ANW96970.1"/>
    </source>
</evidence>
<reference evidence="1 2" key="1">
    <citation type="submission" date="2016-02" db="EMBL/GenBank/DDBJ databases">
        <authorList>
            <person name="Wen L."/>
            <person name="He K."/>
            <person name="Yang H."/>
        </authorList>
    </citation>
    <scope>NUCLEOTIDE SEQUENCE [LARGE SCALE GENOMIC DNA]</scope>
    <source>
        <strain evidence="1 2">CZ1127</strain>
    </source>
</reference>
<organism evidence="1 2">
    <name type="scientific">Wenyingzhuangia fucanilytica</name>
    <dbReference type="NCBI Taxonomy" id="1790137"/>
    <lineage>
        <taxon>Bacteria</taxon>
        <taxon>Pseudomonadati</taxon>
        <taxon>Bacteroidota</taxon>
        <taxon>Flavobacteriia</taxon>
        <taxon>Flavobacteriales</taxon>
        <taxon>Flavobacteriaceae</taxon>
        <taxon>Wenyingzhuangia</taxon>
    </lineage>
</organism>
<dbReference type="STRING" id="1790137.AXE80_12075"/>
<dbReference type="KEGG" id="wfu:AXE80_12075"/>
<keyword evidence="2" id="KW-1185">Reference proteome</keyword>
<sequence length="183" mass="20898">MKKIILIAVLLLVGVSYGQNYAYPIGLYSYESLTILNSEQRGVDPIVEVTEPLTKQSPALNYNSSVGLINYEDLQNYNKTEGYKLAEENSKTKAQAHAEKLMALSKASRDKIVIRKAPKEVLVRYEGKHTSLKLFDFNGEEVKANYSKKYRGLIIPRSKEHVNYFLEVKNEVKSKTYYHQVSL</sequence>